<dbReference type="OrthoDB" id="112712at2"/>
<dbReference type="GO" id="GO:0004721">
    <property type="term" value="F:phosphoprotein phosphatase activity"/>
    <property type="evidence" value="ECO:0007669"/>
    <property type="project" value="TreeGrafter"/>
</dbReference>
<dbReference type="GO" id="GO:0005886">
    <property type="term" value="C:plasma membrane"/>
    <property type="evidence" value="ECO:0007669"/>
    <property type="project" value="TreeGrafter"/>
</dbReference>
<accession>F0SYP0</accession>
<evidence type="ECO:0000313" key="12">
    <source>
        <dbReference type="Proteomes" id="UP000007488"/>
    </source>
</evidence>
<comment type="subcellular location">
    <subcellularLocation>
        <location evidence="2">Membrane</location>
    </subcellularLocation>
</comment>
<dbReference type="SUPFAM" id="SSF47384">
    <property type="entry name" value="Homodimeric domain of signal transducing histidine kinase"/>
    <property type="match status" value="1"/>
</dbReference>
<evidence type="ECO:0000256" key="2">
    <source>
        <dbReference type="ARBA" id="ARBA00004370"/>
    </source>
</evidence>
<dbReference type="Pfam" id="PF00512">
    <property type="entry name" value="HisKA"/>
    <property type="match status" value="1"/>
</dbReference>
<dbReference type="FunFam" id="1.10.287.130:FF:000001">
    <property type="entry name" value="Two-component sensor histidine kinase"/>
    <property type="match status" value="1"/>
</dbReference>
<evidence type="ECO:0000256" key="8">
    <source>
        <dbReference type="ARBA" id="ARBA00023136"/>
    </source>
</evidence>
<dbReference type="PROSITE" id="PS50109">
    <property type="entry name" value="HIS_KIN"/>
    <property type="match status" value="1"/>
</dbReference>
<proteinExistence type="predicted"/>
<keyword evidence="9" id="KW-1133">Transmembrane helix</keyword>
<evidence type="ECO:0000256" key="1">
    <source>
        <dbReference type="ARBA" id="ARBA00000085"/>
    </source>
</evidence>
<evidence type="ECO:0000256" key="6">
    <source>
        <dbReference type="ARBA" id="ARBA00022777"/>
    </source>
</evidence>
<keyword evidence="12" id="KW-1185">Reference proteome</keyword>
<keyword evidence="7" id="KW-0902">Two-component regulatory system</keyword>
<dbReference type="PANTHER" id="PTHR45453:SF1">
    <property type="entry name" value="PHOSPHATE REGULON SENSOR PROTEIN PHOR"/>
    <property type="match status" value="1"/>
</dbReference>
<keyword evidence="4" id="KW-0597">Phosphoprotein</keyword>
<dbReference type="Pfam" id="PF02518">
    <property type="entry name" value="HATPase_c"/>
    <property type="match status" value="1"/>
</dbReference>
<dbReference type="HOGENOM" id="CLU_000445_89_6_9"/>
<dbReference type="EC" id="2.7.13.3" evidence="3"/>
<keyword evidence="6 11" id="KW-0418">Kinase</keyword>
<feature type="transmembrane region" description="Helical" evidence="9">
    <location>
        <begin position="152"/>
        <end position="178"/>
    </location>
</feature>
<dbReference type="Gene3D" id="3.30.565.10">
    <property type="entry name" value="Histidine kinase-like ATPase, C-terminal domain"/>
    <property type="match status" value="1"/>
</dbReference>
<dbReference type="PANTHER" id="PTHR45453">
    <property type="entry name" value="PHOSPHATE REGULON SENSOR PROTEIN PHOR"/>
    <property type="match status" value="1"/>
</dbReference>
<reference evidence="11 12" key="1">
    <citation type="journal article" date="2011" name="Stand. Genomic Sci.">
        <title>Complete genome sequence of Syntrophobotulus glycolicus type strain (FlGlyR).</title>
        <authorList>
            <person name="Han C."/>
            <person name="Mwirichia R."/>
            <person name="Chertkov O."/>
            <person name="Held B."/>
            <person name="Lapidus A."/>
            <person name="Nolan M."/>
            <person name="Lucas S."/>
            <person name="Hammon N."/>
            <person name="Deshpande S."/>
            <person name="Cheng J.F."/>
            <person name="Tapia R."/>
            <person name="Goodwin L."/>
            <person name="Pitluck S."/>
            <person name="Huntemann M."/>
            <person name="Liolios K."/>
            <person name="Ivanova N."/>
            <person name="Pagani I."/>
            <person name="Mavromatis K."/>
            <person name="Ovchinikova G."/>
            <person name="Pati A."/>
            <person name="Chen A."/>
            <person name="Palaniappan K."/>
            <person name="Land M."/>
            <person name="Hauser L."/>
            <person name="Brambilla E.M."/>
            <person name="Rohde M."/>
            <person name="Spring S."/>
            <person name="Sikorski J."/>
            <person name="Goker M."/>
            <person name="Woyke T."/>
            <person name="Bristow J."/>
            <person name="Eisen J.A."/>
            <person name="Markowitz V."/>
            <person name="Hugenholtz P."/>
            <person name="Kyrpides N.C."/>
            <person name="Klenk H.P."/>
            <person name="Detter J.C."/>
        </authorList>
    </citation>
    <scope>NUCLEOTIDE SEQUENCE [LARGE SCALE GENOMIC DNA]</scope>
    <source>
        <strain evidence="12">DSM 8271 / FlGlyR</strain>
    </source>
</reference>
<protein>
    <recommendedName>
        <fullName evidence="3">histidine kinase</fullName>
        <ecNumber evidence="3">2.7.13.3</ecNumber>
    </recommendedName>
</protein>
<evidence type="ECO:0000259" key="10">
    <source>
        <dbReference type="PROSITE" id="PS50109"/>
    </source>
</evidence>
<dbReference type="PRINTS" id="PR00344">
    <property type="entry name" value="BCTRLSENSOR"/>
</dbReference>
<dbReference type="SUPFAM" id="SSF55874">
    <property type="entry name" value="ATPase domain of HSP90 chaperone/DNA topoisomerase II/histidine kinase"/>
    <property type="match status" value="1"/>
</dbReference>
<dbReference type="CDD" id="cd00075">
    <property type="entry name" value="HATPase"/>
    <property type="match status" value="1"/>
</dbReference>
<dbReference type="Proteomes" id="UP000007488">
    <property type="component" value="Chromosome"/>
</dbReference>
<reference evidence="12" key="2">
    <citation type="submission" date="2011-02" db="EMBL/GenBank/DDBJ databases">
        <title>The complete genome of Syntrophobotulus glycolicus DSM 8271.</title>
        <authorList>
            <person name="Lucas S."/>
            <person name="Copeland A."/>
            <person name="Lapidus A."/>
            <person name="Bruce D."/>
            <person name="Goodwin L."/>
            <person name="Pitluck S."/>
            <person name="Kyrpides N."/>
            <person name="Mavromatis K."/>
            <person name="Pagani I."/>
            <person name="Ivanova N."/>
            <person name="Mikhailova N."/>
            <person name="Chertkov O."/>
            <person name="Held B."/>
            <person name="Detter J.C."/>
            <person name="Tapia R."/>
            <person name="Han C."/>
            <person name="Land M."/>
            <person name="Hauser L."/>
            <person name="Markowitz V."/>
            <person name="Cheng J.-F."/>
            <person name="Hugenholtz P."/>
            <person name="Woyke T."/>
            <person name="Wu D."/>
            <person name="Spring S."/>
            <person name="Schroeder M."/>
            <person name="Brambilla E."/>
            <person name="Klenk H.-P."/>
            <person name="Eisen J.A."/>
        </authorList>
    </citation>
    <scope>NUCLEOTIDE SEQUENCE [LARGE SCALE GENOMIC DNA]</scope>
    <source>
        <strain evidence="12">DSM 8271 / FlGlyR</strain>
    </source>
</reference>
<gene>
    <name evidence="11" type="ordered locus">Sgly_0476</name>
</gene>
<keyword evidence="8 9" id="KW-0472">Membrane</keyword>
<feature type="domain" description="Histidine kinase" evidence="10">
    <location>
        <begin position="194"/>
        <end position="410"/>
    </location>
</feature>
<dbReference type="InterPro" id="IPR003594">
    <property type="entry name" value="HATPase_dom"/>
</dbReference>
<evidence type="ECO:0000256" key="3">
    <source>
        <dbReference type="ARBA" id="ARBA00012438"/>
    </source>
</evidence>
<dbReference type="eggNOG" id="COG5002">
    <property type="taxonomic scope" value="Bacteria"/>
</dbReference>
<evidence type="ECO:0000256" key="7">
    <source>
        <dbReference type="ARBA" id="ARBA00023012"/>
    </source>
</evidence>
<dbReference type="InterPro" id="IPR003661">
    <property type="entry name" value="HisK_dim/P_dom"/>
</dbReference>
<dbReference type="FunFam" id="3.30.565.10:FF:000006">
    <property type="entry name" value="Sensor histidine kinase WalK"/>
    <property type="match status" value="1"/>
</dbReference>
<dbReference type="AlphaFoldDB" id="F0SYP0"/>
<keyword evidence="5" id="KW-0808">Transferase</keyword>
<dbReference type="CDD" id="cd00082">
    <property type="entry name" value="HisKA"/>
    <property type="match status" value="1"/>
</dbReference>
<organism evidence="11 12">
    <name type="scientific">Syntrophobotulus glycolicus (strain DSM 8271 / FlGlyR)</name>
    <dbReference type="NCBI Taxonomy" id="645991"/>
    <lineage>
        <taxon>Bacteria</taxon>
        <taxon>Bacillati</taxon>
        <taxon>Bacillota</taxon>
        <taxon>Clostridia</taxon>
        <taxon>Eubacteriales</taxon>
        <taxon>Desulfitobacteriaceae</taxon>
        <taxon>Syntrophobotulus</taxon>
    </lineage>
</organism>
<sequence length="410" mass="45407">MMKKLRRKFVLINMSLVSLVMLIIFTSICISGYERMRNESYQVMQRALENKSGSERPVLEIGDGPPRKPVPMLPVFSVTVDGDGQVLSNLKENVLISDNVIQEVTDKALASGKTEGMMLNKQLRFLIKDTAEGKKIAFADMSREIEQLTNQIMILLAGGAGGLIAFWAISIFLANLALRPVEKAWEQQKRFVADASHELRTPLTVILANIGILLSHRKDTIEKQYKWVENTQAEASRMKKLVDDLLFLAKLDAVQKPVQQTELNFSDIVWSSLLPFEPIAYEQGIEVSSEIDPDISLNGDAGQLKQLVAILLDNACKYAGQNGKVTLTLKNDKDQALLSVNNTGEPIPIEHLEHVFKRFYRADSSRIRKQGGYGLGLSIAQTIVESHGGGISAESNGQDGTTFIVRIPLG</sequence>
<evidence type="ECO:0000313" key="11">
    <source>
        <dbReference type="EMBL" id="ADY54841.1"/>
    </source>
</evidence>
<name>F0SYP0_SYNGF</name>
<feature type="transmembrane region" description="Helical" evidence="9">
    <location>
        <begin position="12"/>
        <end position="33"/>
    </location>
</feature>
<dbReference type="InterPro" id="IPR050351">
    <property type="entry name" value="BphY/WalK/GraS-like"/>
</dbReference>
<dbReference type="InterPro" id="IPR004358">
    <property type="entry name" value="Sig_transdc_His_kin-like_C"/>
</dbReference>
<comment type="catalytic activity">
    <reaction evidence="1">
        <text>ATP + protein L-histidine = ADP + protein N-phospho-L-histidine.</text>
        <dbReference type="EC" id="2.7.13.3"/>
    </reaction>
</comment>
<dbReference type="GO" id="GO:0016036">
    <property type="term" value="P:cellular response to phosphate starvation"/>
    <property type="evidence" value="ECO:0007669"/>
    <property type="project" value="TreeGrafter"/>
</dbReference>
<dbReference type="SMART" id="SM00387">
    <property type="entry name" value="HATPase_c"/>
    <property type="match status" value="1"/>
</dbReference>
<evidence type="ECO:0000256" key="4">
    <source>
        <dbReference type="ARBA" id="ARBA00022553"/>
    </source>
</evidence>
<dbReference type="InterPro" id="IPR005467">
    <property type="entry name" value="His_kinase_dom"/>
</dbReference>
<dbReference type="STRING" id="645991.Sgly_0476"/>
<keyword evidence="9" id="KW-0812">Transmembrane</keyword>
<dbReference type="InterPro" id="IPR036097">
    <property type="entry name" value="HisK_dim/P_sf"/>
</dbReference>
<evidence type="ECO:0000256" key="9">
    <source>
        <dbReference type="SAM" id="Phobius"/>
    </source>
</evidence>
<dbReference type="GO" id="GO:0000155">
    <property type="term" value="F:phosphorelay sensor kinase activity"/>
    <property type="evidence" value="ECO:0007669"/>
    <property type="project" value="InterPro"/>
</dbReference>
<dbReference type="RefSeq" id="WP_013623712.1">
    <property type="nucleotide sequence ID" value="NC_015172.1"/>
</dbReference>
<evidence type="ECO:0000256" key="5">
    <source>
        <dbReference type="ARBA" id="ARBA00022679"/>
    </source>
</evidence>
<dbReference type="SMART" id="SM00388">
    <property type="entry name" value="HisKA"/>
    <property type="match status" value="1"/>
</dbReference>
<dbReference type="EMBL" id="CP002547">
    <property type="protein sequence ID" value="ADY54841.1"/>
    <property type="molecule type" value="Genomic_DNA"/>
</dbReference>
<dbReference type="Gene3D" id="1.10.287.130">
    <property type="match status" value="1"/>
</dbReference>
<dbReference type="InterPro" id="IPR036890">
    <property type="entry name" value="HATPase_C_sf"/>
</dbReference>
<dbReference type="KEGG" id="sgy:Sgly_0476"/>